<dbReference type="RefSeq" id="WP_209266978.1">
    <property type="nucleotide sequence ID" value="NZ_JAFFZN010000022.1"/>
</dbReference>
<accession>A0ABS3WYP9</accession>
<protein>
    <submittedName>
        <fullName evidence="1">Uncharacterized protein</fullName>
    </submittedName>
</protein>
<name>A0ABS3WYP9_9ACTN</name>
<sequence>MRLLDRTEMQVTVDYGTFGIMDMKPVRDDRGLVAPTEGSWLRTRRGMVYPDLVSNVAFIRLRLESWGPKGAGAGPPLEGNWARVDEAEVEMPSGVLGIEVIAAGLDENVFSLPGPGQYRIRVAFCVAPEVDPVPLRVSHAPIERAWQGHEKELEGVDEFFLVQFWGVEDRFHAHEVDAHTHPGLQSAYE</sequence>
<gene>
    <name evidence="1" type="ORF">JW592_22295</name>
</gene>
<dbReference type="EMBL" id="JAFFZN010000022">
    <property type="protein sequence ID" value="MBO8188178.1"/>
    <property type="molecule type" value="Genomic_DNA"/>
</dbReference>
<reference evidence="1 2" key="1">
    <citation type="submission" date="2021-02" db="EMBL/GenBank/DDBJ databases">
        <title>Streptomyces spirodelae sp. nov., isolated from duckweed.</title>
        <authorList>
            <person name="Saimee Y."/>
            <person name="Duangmal K."/>
        </authorList>
    </citation>
    <scope>NUCLEOTIDE SEQUENCE [LARGE SCALE GENOMIC DNA]</scope>
    <source>
        <strain evidence="1 2">DW4-2</strain>
    </source>
</reference>
<comment type="caution">
    <text evidence="1">The sequence shown here is derived from an EMBL/GenBank/DDBJ whole genome shotgun (WGS) entry which is preliminary data.</text>
</comment>
<dbReference type="Proteomes" id="UP001518976">
    <property type="component" value="Unassembled WGS sequence"/>
</dbReference>
<organism evidence="1 2">
    <name type="scientific">Streptomyces spirodelae</name>
    <dbReference type="NCBI Taxonomy" id="2812904"/>
    <lineage>
        <taxon>Bacteria</taxon>
        <taxon>Bacillati</taxon>
        <taxon>Actinomycetota</taxon>
        <taxon>Actinomycetes</taxon>
        <taxon>Kitasatosporales</taxon>
        <taxon>Streptomycetaceae</taxon>
        <taxon>Streptomyces</taxon>
    </lineage>
</organism>
<keyword evidence="2" id="KW-1185">Reference proteome</keyword>
<evidence type="ECO:0000313" key="1">
    <source>
        <dbReference type="EMBL" id="MBO8188178.1"/>
    </source>
</evidence>
<proteinExistence type="predicted"/>
<evidence type="ECO:0000313" key="2">
    <source>
        <dbReference type="Proteomes" id="UP001518976"/>
    </source>
</evidence>